<dbReference type="PATRIC" id="fig|1549858.7.peg.584"/>
<organism evidence="5 6">
    <name type="scientific">Sphingomonas melonis</name>
    <dbReference type="NCBI Taxonomy" id="152682"/>
    <lineage>
        <taxon>Bacteria</taxon>
        <taxon>Pseudomonadati</taxon>
        <taxon>Pseudomonadota</taxon>
        <taxon>Alphaproteobacteria</taxon>
        <taxon>Sphingomonadales</taxon>
        <taxon>Sphingomonadaceae</taxon>
        <taxon>Sphingomonas</taxon>
    </lineage>
</organism>
<keyword evidence="5" id="KW-0378">Hydrolase</keyword>
<dbReference type="AlphaFoldDB" id="A0A0D1M7S0"/>
<dbReference type="SFLD" id="SFLDS00003">
    <property type="entry name" value="Haloacid_Dehalogenase"/>
    <property type="match status" value="1"/>
</dbReference>
<dbReference type="EMBL" id="JXTP01000033">
    <property type="protein sequence ID" value="KIU28235.1"/>
    <property type="molecule type" value="Genomic_DNA"/>
</dbReference>
<gene>
    <name evidence="5" type="ORF">SR41_08400</name>
</gene>
<dbReference type="SFLD" id="SFLDG01129">
    <property type="entry name" value="C1.5:_HAD__Beta-PGM__Phosphata"/>
    <property type="match status" value="1"/>
</dbReference>
<keyword evidence="3" id="KW-0479">Metal-binding</keyword>
<name>A0A0D1M7S0_9SPHN</name>
<dbReference type="InterPro" id="IPR041492">
    <property type="entry name" value="HAD_2"/>
</dbReference>
<evidence type="ECO:0000256" key="2">
    <source>
        <dbReference type="ARBA" id="ARBA00006171"/>
    </source>
</evidence>
<comment type="similarity">
    <text evidence="2">Belongs to the HAD-like hydrolase superfamily. CbbY/CbbZ/Gph/YieH family.</text>
</comment>
<keyword evidence="4" id="KW-0460">Magnesium</keyword>
<evidence type="ECO:0000256" key="3">
    <source>
        <dbReference type="ARBA" id="ARBA00022723"/>
    </source>
</evidence>
<accession>A0A0D1M7S0</accession>
<dbReference type="InterPro" id="IPR023198">
    <property type="entry name" value="PGP-like_dom2"/>
</dbReference>
<dbReference type="NCBIfam" id="TIGR01509">
    <property type="entry name" value="HAD-SF-IA-v3"/>
    <property type="match status" value="1"/>
</dbReference>
<dbReference type="InterPro" id="IPR006439">
    <property type="entry name" value="HAD-SF_hydro_IA"/>
</dbReference>
<dbReference type="GO" id="GO:0046872">
    <property type="term" value="F:metal ion binding"/>
    <property type="evidence" value="ECO:0007669"/>
    <property type="project" value="UniProtKB-KW"/>
</dbReference>
<dbReference type="Pfam" id="PF13419">
    <property type="entry name" value="HAD_2"/>
    <property type="match status" value="1"/>
</dbReference>
<evidence type="ECO:0000256" key="1">
    <source>
        <dbReference type="ARBA" id="ARBA00001946"/>
    </source>
</evidence>
<evidence type="ECO:0000256" key="4">
    <source>
        <dbReference type="ARBA" id="ARBA00022842"/>
    </source>
</evidence>
<protein>
    <submittedName>
        <fullName evidence="5">HAD family hydrolase</fullName>
    </submittedName>
</protein>
<dbReference type="InterPro" id="IPR036412">
    <property type="entry name" value="HAD-like_sf"/>
</dbReference>
<dbReference type="InterPro" id="IPR051600">
    <property type="entry name" value="Beta-PGM-like"/>
</dbReference>
<dbReference type="Gene3D" id="3.40.50.1000">
    <property type="entry name" value="HAD superfamily/HAD-like"/>
    <property type="match status" value="1"/>
</dbReference>
<reference evidence="5 6" key="1">
    <citation type="submission" date="2015-01" db="EMBL/GenBank/DDBJ databases">
        <title>Genome of Sphingomonas taxi strain 30a.</title>
        <authorList>
            <person name="Eevers N."/>
            <person name="Van Hamme J."/>
            <person name="Bottos E."/>
            <person name="Weyens N."/>
            <person name="Vangronsveld J."/>
        </authorList>
    </citation>
    <scope>NUCLEOTIDE SEQUENCE [LARGE SCALE GENOMIC DNA]</scope>
    <source>
        <strain evidence="5 6">30a</strain>
    </source>
</reference>
<dbReference type="Gene3D" id="1.10.150.240">
    <property type="entry name" value="Putative phosphatase, domain 2"/>
    <property type="match status" value="1"/>
</dbReference>
<sequence>MIKGVLFDMDGVLIDAKDWHYEALNDVLALFGMPIDRDAHLATFDGLPTRAKLAMLSKSRGLPTGLHTFINHLKQERTAEIATARCRPVFHHRFALQQLKLRGMKMAVCSNSVRPSVELMMRLSGLSPLLDLIVSNEDVAKAKPDPEMYLTAMATLGLAPHETLILEDNDHGIAAARASGAHVMIVGTPDDVVYPAIARTIADIEATDLEVAN</sequence>
<dbReference type="SUPFAM" id="SSF56784">
    <property type="entry name" value="HAD-like"/>
    <property type="match status" value="1"/>
</dbReference>
<dbReference type="PANTHER" id="PTHR46193">
    <property type="entry name" value="6-PHOSPHOGLUCONATE PHOSPHATASE"/>
    <property type="match status" value="1"/>
</dbReference>
<dbReference type="InterPro" id="IPR023214">
    <property type="entry name" value="HAD_sf"/>
</dbReference>
<comment type="cofactor">
    <cofactor evidence="1">
        <name>Mg(2+)</name>
        <dbReference type="ChEBI" id="CHEBI:18420"/>
    </cofactor>
</comment>
<dbReference type="Proteomes" id="UP000033203">
    <property type="component" value="Unassembled WGS sequence"/>
</dbReference>
<evidence type="ECO:0000313" key="5">
    <source>
        <dbReference type="EMBL" id="KIU28235.1"/>
    </source>
</evidence>
<evidence type="ECO:0000313" key="6">
    <source>
        <dbReference type="Proteomes" id="UP000033203"/>
    </source>
</evidence>
<dbReference type="GO" id="GO:0016787">
    <property type="term" value="F:hydrolase activity"/>
    <property type="evidence" value="ECO:0007669"/>
    <property type="project" value="UniProtKB-KW"/>
</dbReference>
<dbReference type="NCBIfam" id="TIGR01549">
    <property type="entry name" value="HAD-SF-IA-v1"/>
    <property type="match status" value="1"/>
</dbReference>
<dbReference type="PANTHER" id="PTHR46193:SF9">
    <property type="entry name" value="HALOACID DEHALOGENASE-LIKE HYDROLASE DOMAIN-CONTAINING PROTEIN SGPP"/>
    <property type="match status" value="1"/>
</dbReference>
<dbReference type="PRINTS" id="PR00413">
    <property type="entry name" value="HADHALOGNASE"/>
</dbReference>
<comment type="caution">
    <text evidence="5">The sequence shown here is derived from an EMBL/GenBank/DDBJ whole genome shotgun (WGS) entry which is preliminary data.</text>
</comment>
<proteinExistence type="inferred from homology"/>